<feature type="domain" description="DNA topoisomerase type IA zn finger" evidence="1">
    <location>
        <begin position="38"/>
        <end position="61"/>
    </location>
</feature>
<keyword evidence="3" id="KW-1185">Reference proteome</keyword>
<comment type="caution">
    <text evidence="2">The sequence shown here is derived from an EMBL/GenBank/DDBJ whole genome shotgun (WGS) entry which is preliminary data.</text>
</comment>
<organism evidence="2 3">
    <name type="scientific">Marinomonas rhodophyticola</name>
    <dbReference type="NCBI Taxonomy" id="2992803"/>
    <lineage>
        <taxon>Bacteria</taxon>
        <taxon>Pseudomonadati</taxon>
        <taxon>Pseudomonadota</taxon>
        <taxon>Gammaproteobacteria</taxon>
        <taxon>Oceanospirillales</taxon>
        <taxon>Oceanospirillaceae</taxon>
        <taxon>Marinomonas</taxon>
    </lineage>
</organism>
<dbReference type="GO" id="GO:0003677">
    <property type="term" value="F:DNA binding"/>
    <property type="evidence" value="ECO:0007669"/>
    <property type="project" value="UniProtKB-KW"/>
</dbReference>
<dbReference type="Pfam" id="PF01396">
    <property type="entry name" value="Zn_ribbon_Top1"/>
    <property type="match status" value="2"/>
</dbReference>
<evidence type="ECO:0000313" key="2">
    <source>
        <dbReference type="EMBL" id="MCW4631831.1"/>
    </source>
</evidence>
<proteinExistence type="predicted"/>
<evidence type="ECO:0000259" key="1">
    <source>
        <dbReference type="Pfam" id="PF01396"/>
    </source>
</evidence>
<dbReference type="Proteomes" id="UP001431181">
    <property type="component" value="Unassembled WGS sequence"/>
</dbReference>
<dbReference type="RefSeq" id="WP_265221137.1">
    <property type="nucleotide sequence ID" value="NZ_JAPEUL010000012.1"/>
</dbReference>
<dbReference type="InterPro" id="IPR013498">
    <property type="entry name" value="Topo_IA_Znf"/>
</dbReference>
<name>A0ABT3KNS0_9GAMM</name>
<sequence>MLKTGANGEFWGCESYPNCDYTANNENGKPVRAKRYFCPACKSPLRKKSFKDNVFWGCSNYS</sequence>
<gene>
    <name evidence="2" type="ORF">ONZ52_24335</name>
</gene>
<dbReference type="Gene3D" id="3.30.65.10">
    <property type="entry name" value="Bacterial Topoisomerase I, domain 1"/>
    <property type="match status" value="2"/>
</dbReference>
<reference evidence="2" key="1">
    <citation type="submission" date="2022-11" db="EMBL/GenBank/DDBJ databases">
        <title>Marinomonas sp. nov., isolated from marine algae.</title>
        <authorList>
            <person name="Choi D.G."/>
            <person name="Kim J.M."/>
            <person name="Lee J.K."/>
            <person name="Baek J.H."/>
            <person name="Jeon C.O."/>
        </authorList>
    </citation>
    <scope>NUCLEOTIDE SEQUENCE</scope>
    <source>
        <strain evidence="2">KJ51-3</strain>
    </source>
</reference>
<dbReference type="SUPFAM" id="SSF57783">
    <property type="entry name" value="Zinc beta-ribbon"/>
    <property type="match status" value="1"/>
</dbReference>
<accession>A0ABT3KNS0</accession>
<evidence type="ECO:0000313" key="3">
    <source>
        <dbReference type="Proteomes" id="UP001431181"/>
    </source>
</evidence>
<feature type="domain" description="DNA topoisomerase type IA zn finger" evidence="1">
    <location>
        <begin position="2"/>
        <end position="26"/>
    </location>
</feature>
<dbReference type="EMBL" id="JAPEUL010000012">
    <property type="protein sequence ID" value="MCW4631831.1"/>
    <property type="molecule type" value="Genomic_DNA"/>
</dbReference>
<protein>
    <submittedName>
        <fullName evidence="2">Topoisomerase DNA-binding C4 zinc finger domain-containing protein</fullName>
    </submittedName>
</protein>
<keyword evidence="2" id="KW-0238">DNA-binding</keyword>